<organism evidence="3 4">
    <name type="scientific">Cadophora malorum</name>
    <dbReference type="NCBI Taxonomy" id="108018"/>
    <lineage>
        <taxon>Eukaryota</taxon>
        <taxon>Fungi</taxon>
        <taxon>Dikarya</taxon>
        <taxon>Ascomycota</taxon>
        <taxon>Pezizomycotina</taxon>
        <taxon>Leotiomycetes</taxon>
        <taxon>Helotiales</taxon>
        <taxon>Ploettnerulaceae</taxon>
        <taxon>Cadophora</taxon>
    </lineage>
</organism>
<evidence type="ECO:0000313" key="4">
    <source>
        <dbReference type="Proteomes" id="UP000664132"/>
    </source>
</evidence>
<feature type="signal peptide" evidence="1">
    <location>
        <begin position="1"/>
        <end position="25"/>
    </location>
</feature>
<protein>
    <recommendedName>
        <fullName evidence="2">F-box domain-containing protein</fullName>
    </recommendedName>
</protein>
<feature type="chain" id="PRO_5034457697" description="F-box domain-containing protein" evidence="1">
    <location>
        <begin position="26"/>
        <end position="459"/>
    </location>
</feature>
<keyword evidence="1" id="KW-0732">Signal</keyword>
<proteinExistence type="predicted"/>
<dbReference type="CDD" id="cd09917">
    <property type="entry name" value="F-box_SF"/>
    <property type="match status" value="1"/>
</dbReference>
<reference evidence="3" key="1">
    <citation type="submission" date="2021-02" db="EMBL/GenBank/DDBJ databases">
        <title>Genome sequence Cadophora malorum strain M34.</title>
        <authorList>
            <person name="Stefanovic E."/>
            <person name="Vu D."/>
            <person name="Scully C."/>
            <person name="Dijksterhuis J."/>
            <person name="Roader J."/>
            <person name="Houbraken J."/>
        </authorList>
    </citation>
    <scope>NUCLEOTIDE SEQUENCE</scope>
    <source>
        <strain evidence="3">M34</strain>
    </source>
</reference>
<dbReference type="SUPFAM" id="SSF81383">
    <property type="entry name" value="F-box domain"/>
    <property type="match status" value="1"/>
</dbReference>
<keyword evidence="4" id="KW-1185">Reference proteome</keyword>
<evidence type="ECO:0000259" key="2">
    <source>
        <dbReference type="PROSITE" id="PS50181"/>
    </source>
</evidence>
<name>A0A8H7W4F7_9HELO</name>
<evidence type="ECO:0000313" key="3">
    <source>
        <dbReference type="EMBL" id="KAG4417311.1"/>
    </source>
</evidence>
<dbReference type="Proteomes" id="UP000664132">
    <property type="component" value="Unassembled WGS sequence"/>
</dbReference>
<dbReference type="InterPro" id="IPR036047">
    <property type="entry name" value="F-box-like_dom_sf"/>
</dbReference>
<dbReference type="EMBL" id="JAFJYH010000158">
    <property type="protein sequence ID" value="KAG4417311.1"/>
    <property type="molecule type" value="Genomic_DNA"/>
</dbReference>
<gene>
    <name evidence="3" type="ORF">IFR04_009526</name>
</gene>
<evidence type="ECO:0000256" key="1">
    <source>
        <dbReference type="SAM" id="SignalP"/>
    </source>
</evidence>
<dbReference type="OrthoDB" id="3481585at2759"/>
<sequence>MLSLPVDIQVLVLPLLSSTSLIALSQTNRYFRDLIQPDKRQFVNRLLELECLPECGGEVTTNENAKIIVPSESTAYACTRCLKIVPHTRFDNHALLRLRFRKPPPESRAARKLCGWVSGDAKARGLKRQADLKNDTLRNWIRQIDHSCSVAEWTSLYHIGSCRHRRLCNECKFATGFWSRNVGVRSGWRCNHRSSNVGTGQVPVIKGRQRRCHDSTERYFWGLFPIADDSRYPWRWKIYREDNCDWWTLWWIRCPECAVWQERAAFRKGSGYGVKSTPADPDMFRQDGWDGPHFENWRCHQCFAAAFGEKELEKELLAFWKEKVGYELSQFRSLLPSSFYVVDSIEQQTGKKYSWEKIVKMDSVSSQLLRKIPSGRDLAEADDEQRRLYYKILKRWFDTLNAPEEVLGGLMDRSWFRPWIVGYEILEKRIEELETCTNILEADPNKLVSFALRGKRVSV</sequence>
<comment type="caution">
    <text evidence="3">The sequence shown here is derived from an EMBL/GenBank/DDBJ whole genome shotgun (WGS) entry which is preliminary data.</text>
</comment>
<dbReference type="AlphaFoldDB" id="A0A8H7W4F7"/>
<dbReference type="InterPro" id="IPR001810">
    <property type="entry name" value="F-box_dom"/>
</dbReference>
<feature type="domain" description="F-box" evidence="2">
    <location>
        <begin position="1"/>
        <end position="46"/>
    </location>
</feature>
<dbReference type="PROSITE" id="PS50181">
    <property type="entry name" value="FBOX"/>
    <property type="match status" value="1"/>
</dbReference>
<accession>A0A8H7W4F7</accession>